<evidence type="ECO:0000313" key="2">
    <source>
        <dbReference type="Proteomes" id="UP001602245"/>
    </source>
</evidence>
<dbReference type="EMBL" id="JBIAZU010000002">
    <property type="protein sequence ID" value="MFF5290683.1"/>
    <property type="molecule type" value="Genomic_DNA"/>
</dbReference>
<dbReference type="InterPro" id="IPR004378">
    <property type="entry name" value="F420H2_quin_Rdtase"/>
</dbReference>
<organism evidence="1 2">
    <name type="scientific">Paractinoplanes globisporus</name>
    <dbReference type="NCBI Taxonomy" id="113565"/>
    <lineage>
        <taxon>Bacteria</taxon>
        <taxon>Bacillati</taxon>
        <taxon>Actinomycetota</taxon>
        <taxon>Actinomycetes</taxon>
        <taxon>Micromonosporales</taxon>
        <taxon>Micromonosporaceae</taxon>
        <taxon>Paractinoplanes</taxon>
    </lineage>
</organism>
<comment type="caution">
    <text evidence="1">The sequence shown here is derived from an EMBL/GenBank/DDBJ whole genome shotgun (WGS) entry which is preliminary data.</text>
</comment>
<reference evidence="1 2" key="1">
    <citation type="submission" date="2024-10" db="EMBL/GenBank/DDBJ databases">
        <title>The Natural Products Discovery Center: Release of the First 8490 Sequenced Strains for Exploring Actinobacteria Biosynthetic Diversity.</title>
        <authorList>
            <person name="Kalkreuter E."/>
            <person name="Kautsar S.A."/>
            <person name="Yang D."/>
            <person name="Bader C.D."/>
            <person name="Teijaro C.N."/>
            <person name="Fluegel L."/>
            <person name="Davis C.M."/>
            <person name="Simpson J.R."/>
            <person name="Lauterbach L."/>
            <person name="Steele A.D."/>
            <person name="Gui C."/>
            <person name="Meng S."/>
            <person name="Li G."/>
            <person name="Viehrig K."/>
            <person name="Ye F."/>
            <person name="Su P."/>
            <person name="Kiefer A.F."/>
            <person name="Nichols A."/>
            <person name="Cepeda A.J."/>
            <person name="Yan W."/>
            <person name="Fan B."/>
            <person name="Jiang Y."/>
            <person name="Adhikari A."/>
            <person name="Zheng C.-J."/>
            <person name="Schuster L."/>
            <person name="Cowan T.M."/>
            <person name="Smanski M.J."/>
            <person name="Chevrette M.G."/>
            <person name="De Carvalho L.P.S."/>
            <person name="Shen B."/>
        </authorList>
    </citation>
    <scope>NUCLEOTIDE SEQUENCE [LARGE SCALE GENOMIC DNA]</scope>
    <source>
        <strain evidence="1 2">NPDC000087</strain>
    </source>
</reference>
<dbReference type="InterPro" id="IPR012349">
    <property type="entry name" value="Split_barrel_FMN-bd"/>
</dbReference>
<dbReference type="Gene3D" id="2.30.110.10">
    <property type="entry name" value="Electron Transport, Fmn-binding Protein, Chain A"/>
    <property type="match status" value="1"/>
</dbReference>
<accession>A0ABW6WBI9</accession>
<dbReference type="Proteomes" id="UP001602245">
    <property type="component" value="Unassembled WGS sequence"/>
</dbReference>
<dbReference type="RefSeq" id="WP_245577108.1">
    <property type="nucleotide sequence ID" value="NZ_JBIAZU010000002.1"/>
</dbReference>
<name>A0ABW6WBI9_9ACTN</name>
<evidence type="ECO:0000313" key="1">
    <source>
        <dbReference type="EMBL" id="MFF5290683.1"/>
    </source>
</evidence>
<keyword evidence="2" id="KW-1185">Reference proteome</keyword>
<protein>
    <submittedName>
        <fullName evidence="1">Nitroreductase/quinone reductase family protein</fullName>
    </submittedName>
</protein>
<proteinExistence type="predicted"/>
<dbReference type="Pfam" id="PF04075">
    <property type="entry name" value="F420H2_quin_red"/>
    <property type="match status" value="1"/>
</dbReference>
<sequence>MIISNAVRRRMYRGGRPSGLARALNRVSALHFRSGILAPADWITMEVAGRRTGHIVSCPLVVTRYEGERYLVSMLGEEANWVANVRAAGGDVVLRHRRREPVHLAEVDPGERAPILRRFLAVAPGARPHVPVDRHAPVTEFERIAAGYPVFRVTPRP</sequence>
<gene>
    <name evidence="1" type="ORF">ACFY35_14655</name>
</gene>